<name>A0A0F9AYD8_9ZZZZ</name>
<gene>
    <name evidence="1" type="ORF">LCGC14_2595010</name>
</gene>
<comment type="caution">
    <text evidence="1">The sequence shown here is derived from an EMBL/GenBank/DDBJ whole genome shotgun (WGS) entry which is preliminary data.</text>
</comment>
<protein>
    <submittedName>
        <fullName evidence="1">Uncharacterized protein</fullName>
    </submittedName>
</protein>
<proteinExistence type="predicted"/>
<accession>A0A0F9AYD8</accession>
<dbReference type="AlphaFoldDB" id="A0A0F9AYD8"/>
<feature type="non-terminal residue" evidence="1">
    <location>
        <position position="43"/>
    </location>
</feature>
<organism evidence="1">
    <name type="scientific">marine sediment metagenome</name>
    <dbReference type="NCBI Taxonomy" id="412755"/>
    <lineage>
        <taxon>unclassified sequences</taxon>
        <taxon>metagenomes</taxon>
        <taxon>ecological metagenomes</taxon>
    </lineage>
</organism>
<dbReference type="EMBL" id="LAZR01043663">
    <property type="protein sequence ID" value="KKL06542.1"/>
    <property type="molecule type" value="Genomic_DNA"/>
</dbReference>
<evidence type="ECO:0000313" key="1">
    <source>
        <dbReference type="EMBL" id="KKL06542.1"/>
    </source>
</evidence>
<sequence>MRMAATKPYVLRYYGRGKLACVHCGFEDIRALTLDHINGGGSK</sequence>
<reference evidence="1" key="1">
    <citation type="journal article" date="2015" name="Nature">
        <title>Complex archaea that bridge the gap between prokaryotes and eukaryotes.</title>
        <authorList>
            <person name="Spang A."/>
            <person name="Saw J.H."/>
            <person name="Jorgensen S.L."/>
            <person name="Zaremba-Niedzwiedzka K."/>
            <person name="Martijn J."/>
            <person name="Lind A.E."/>
            <person name="van Eijk R."/>
            <person name="Schleper C."/>
            <person name="Guy L."/>
            <person name="Ettema T.J."/>
        </authorList>
    </citation>
    <scope>NUCLEOTIDE SEQUENCE</scope>
</reference>